<comment type="similarity">
    <text evidence="1 4">Belongs to the glycosyl hydrolase 43 family.</text>
</comment>
<dbReference type="GO" id="GO:0004553">
    <property type="term" value="F:hydrolase activity, hydrolyzing O-glycosyl compounds"/>
    <property type="evidence" value="ECO:0007669"/>
    <property type="project" value="InterPro"/>
</dbReference>
<keyword evidence="3 4" id="KW-0326">Glycosidase</keyword>
<dbReference type="CDD" id="cd18822">
    <property type="entry name" value="GH43_CtGH43-like"/>
    <property type="match status" value="1"/>
</dbReference>
<evidence type="ECO:0000256" key="4">
    <source>
        <dbReference type="RuleBase" id="RU361187"/>
    </source>
</evidence>
<dbReference type="Proteomes" id="UP000477722">
    <property type="component" value="Unassembled WGS sequence"/>
</dbReference>
<evidence type="ECO:0000313" key="6">
    <source>
        <dbReference type="EMBL" id="NGO70598.1"/>
    </source>
</evidence>
<keyword evidence="7" id="KW-1185">Reference proteome</keyword>
<organism evidence="6 7">
    <name type="scientific">Streptomyces boncukensis</name>
    <dbReference type="NCBI Taxonomy" id="2711219"/>
    <lineage>
        <taxon>Bacteria</taxon>
        <taxon>Bacillati</taxon>
        <taxon>Actinomycetota</taxon>
        <taxon>Actinomycetes</taxon>
        <taxon>Kitasatosporales</taxon>
        <taxon>Streptomycetaceae</taxon>
        <taxon>Streptomyces</taxon>
    </lineage>
</organism>
<dbReference type="EMBL" id="JAAKZZ010000211">
    <property type="protein sequence ID" value="NGO70598.1"/>
    <property type="molecule type" value="Genomic_DNA"/>
</dbReference>
<feature type="compositionally biased region" description="Polar residues" evidence="5">
    <location>
        <begin position="26"/>
        <end position="37"/>
    </location>
</feature>
<evidence type="ECO:0000256" key="3">
    <source>
        <dbReference type="ARBA" id="ARBA00023295"/>
    </source>
</evidence>
<evidence type="ECO:0000256" key="5">
    <source>
        <dbReference type="SAM" id="MobiDB-lite"/>
    </source>
</evidence>
<proteinExistence type="inferred from homology"/>
<gene>
    <name evidence="6" type="ORF">G5C65_20025</name>
</gene>
<dbReference type="InterPro" id="IPR023296">
    <property type="entry name" value="Glyco_hydro_beta-prop_sf"/>
</dbReference>
<dbReference type="PANTHER" id="PTHR22925">
    <property type="entry name" value="GLYCOSYL HYDROLASE 43 FAMILY MEMBER"/>
    <property type="match status" value="1"/>
</dbReference>
<dbReference type="GO" id="GO:0005975">
    <property type="term" value="P:carbohydrate metabolic process"/>
    <property type="evidence" value="ECO:0007669"/>
    <property type="project" value="InterPro"/>
</dbReference>
<reference evidence="6 7" key="1">
    <citation type="submission" date="2020-02" db="EMBL/GenBank/DDBJ databases">
        <title>Whole-genome analyses of novel actinobacteria.</title>
        <authorList>
            <person name="Sahin N."/>
            <person name="Tatar D."/>
        </authorList>
    </citation>
    <scope>NUCLEOTIDE SEQUENCE [LARGE SCALE GENOMIC DNA]</scope>
    <source>
        <strain evidence="6 7">SB3404</strain>
    </source>
</reference>
<name>A0A6G4WZP4_9ACTN</name>
<dbReference type="PANTHER" id="PTHR22925:SF3">
    <property type="entry name" value="GLYCOSYL HYDROLASE FAMILY PROTEIN 43"/>
    <property type="match status" value="1"/>
</dbReference>
<keyword evidence="2 4" id="KW-0378">Hydrolase</keyword>
<evidence type="ECO:0000256" key="1">
    <source>
        <dbReference type="ARBA" id="ARBA00009865"/>
    </source>
</evidence>
<dbReference type="Pfam" id="PF04616">
    <property type="entry name" value="Glyco_hydro_43"/>
    <property type="match status" value="1"/>
</dbReference>
<dbReference type="SUPFAM" id="SSF75005">
    <property type="entry name" value="Arabinanase/levansucrase/invertase"/>
    <property type="match status" value="1"/>
</dbReference>
<evidence type="ECO:0000313" key="7">
    <source>
        <dbReference type="Proteomes" id="UP000477722"/>
    </source>
</evidence>
<dbReference type="Gene3D" id="2.115.10.20">
    <property type="entry name" value="Glycosyl hydrolase domain, family 43"/>
    <property type="match status" value="1"/>
</dbReference>
<comment type="caution">
    <text evidence="6">The sequence shown here is derived from an EMBL/GenBank/DDBJ whole genome shotgun (WGS) entry which is preliminary data.</text>
</comment>
<feature type="region of interest" description="Disordered" evidence="5">
    <location>
        <begin position="1"/>
        <end position="45"/>
    </location>
</feature>
<evidence type="ECO:0000256" key="2">
    <source>
        <dbReference type="ARBA" id="ARBA00022801"/>
    </source>
</evidence>
<protein>
    <submittedName>
        <fullName evidence="6">Family 43 glycosylhydrolase</fullName>
    </submittedName>
</protein>
<dbReference type="AlphaFoldDB" id="A0A6G4WZP4"/>
<accession>A0A6G4WZP4</accession>
<dbReference type="InterPro" id="IPR006710">
    <property type="entry name" value="Glyco_hydro_43"/>
</dbReference>
<sequence length="329" mass="36604">MDRENMPEHAPGTTGRAHAAPHGPVTVTNGTRFTTATGEPLHAHGGGMLRADGHFYWFGENRNPDNTFRSVSAYRSRDLKTWEFRNHILTRETDPELATANIERPKVLYNPGTRQYVLWAHKENGNDYGEARACVASCPQIDGDYTWHGSFRPLGHMSRDLTLYQEESGEAAYLVSAARDNGDLHLYRLADDCLAVAELVANPWPGGHREAPALFRHDGGYVMLTSGLSGWRPNQQQYATAPALTGPWTDMRNVGDATAFDSQTACVLTLRGTRETTHLYLGDRWGNASGGTVNDSRYVWLPLRFSDATTMTMDWQNKLTIDVEAGTVY</sequence>